<keyword evidence="2" id="KW-0808">Transferase</keyword>
<name>A0A225V1Q4_9STRA</name>
<dbReference type="InterPro" id="IPR012337">
    <property type="entry name" value="RNaseH-like_sf"/>
</dbReference>
<keyword evidence="1" id="KW-0812">Transmembrane</keyword>
<dbReference type="SUPFAM" id="SSF53098">
    <property type="entry name" value="Ribonuclease H-like"/>
    <property type="match status" value="1"/>
</dbReference>
<evidence type="ECO:0000256" key="1">
    <source>
        <dbReference type="SAM" id="Phobius"/>
    </source>
</evidence>
<keyword evidence="1" id="KW-0472">Membrane</keyword>
<keyword evidence="2" id="KW-0695">RNA-directed DNA polymerase</keyword>
<organism evidence="2 3">
    <name type="scientific">Phytophthora megakarya</name>
    <dbReference type="NCBI Taxonomy" id="4795"/>
    <lineage>
        <taxon>Eukaryota</taxon>
        <taxon>Sar</taxon>
        <taxon>Stramenopiles</taxon>
        <taxon>Oomycota</taxon>
        <taxon>Peronosporomycetes</taxon>
        <taxon>Peronosporales</taxon>
        <taxon>Peronosporaceae</taxon>
        <taxon>Phytophthora</taxon>
    </lineage>
</organism>
<gene>
    <name evidence="2" type="ORF">PHMEG_00029827</name>
</gene>
<keyword evidence="3" id="KW-1185">Reference proteome</keyword>
<dbReference type="Gene3D" id="3.30.420.10">
    <property type="entry name" value="Ribonuclease H-like superfamily/Ribonuclease H"/>
    <property type="match status" value="1"/>
</dbReference>
<dbReference type="GO" id="GO:0003964">
    <property type="term" value="F:RNA-directed DNA polymerase activity"/>
    <property type="evidence" value="ECO:0007669"/>
    <property type="project" value="UniProtKB-KW"/>
</dbReference>
<dbReference type="AlphaFoldDB" id="A0A225V1Q4"/>
<sequence>MALSKDDIKVSCGHTKEKKVMSCLDCGSSQVPQLKGFSPGIVLAEREFQLVSMDCVISLLRSRHRNTALLLWQCLFTGFVIANAVSNTYVITVAKLFEECVYRCFEAPPLIRHVRDLRFMSEVFQVLTELIHDQH</sequence>
<reference evidence="3" key="1">
    <citation type="submission" date="2017-03" db="EMBL/GenBank/DDBJ databases">
        <title>Phytopthora megakarya and P. palmivora, two closely related causual agents of cacao black pod achieved similar genome size and gene model numbers by different mechanisms.</title>
        <authorList>
            <person name="Ali S."/>
            <person name="Shao J."/>
            <person name="Larry D.J."/>
            <person name="Kronmiller B."/>
            <person name="Shen D."/>
            <person name="Strem M.D."/>
            <person name="Melnick R.L."/>
            <person name="Guiltinan M.J."/>
            <person name="Tyler B.M."/>
            <person name="Meinhardt L.W."/>
            <person name="Bailey B.A."/>
        </authorList>
    </citation>
    <scope>NUCLEOTIDE SEQUENCE [LARGE SCALE GENOMIC DNA]</scope>
    <source>
        <strain evidence="3">zdho120</strain>
    </source>
</reference>
<keyword evidence="1" id="KW-1133">Transmembrane helix</keyword>
<evidence type="ECO:0000313" key="3">
    <source>
        <dbReference type="Proteomes" id="UP000198211"/>
    </source>
</evidence>
<dbReference type="Proteomes" id="UP000198211">
    <property type="component" value="Unassembled WGS sequence"/>
</dbReference>
<protein>
    <submittedName>
        <fullName evidence="2">Reverse transcriptase</fullName>
    </submittedName>
</protein>
<evidence type="ECO:0000313" key="2">
    <source>
        <dbReference type="EMBL" id="OWY99212.1"/>
    </source>
</evidence>
<dbReference type="InterPro" id="IPR036397">
    <property type="entry name" value="RNaseH_sf"/>
</dbReference>
<accession>A0A225V1Q4</accession>
<feature type="transmembrane region" description="Helical" evidence="1">
    <location>
        <begin position="69"/>
        <end position="91"/>
    </location>
</feature>
<dbReference type="GO" id="GO:0003676">
    <property type="term" value="F:nucleic acid binding"/>
    <property type="evidence" value="ECO:0007669"/>
    <property type="project" value="InterPro"/>
</dbReference>
<dbReference type="EMBL" id="NBNE01008698">
    <property type="protein sequence ID" value="OWY99212.1"/>
    <property type="molecule type" value="Genomic_DNA"/>
</dbReference>
<keyword evidence="2" id="KW-0548">Nucleotidyltransferase</keyword>
<comment type="caution">
    <text evidence="2">The sequence shown here is derived from an EMBL/GenBank/DDBJ whole genome shotgun (WGS) entry which is preliminary data.</text>
</comment>
<proteinExistence type="predicted"/>